<organism evidence="2 3">
    <name type="scientific">Caerostris darwini</name>
    <dbReference type="NCBI Taxonomy" id="1538125"/>
    <lineage>
        <taxon>Eukaryota</taxon>
        <taxon>Metazoa</taxon>
        <taxon>Ecdysozoa</taxon>
        <taxon>Arthropoda</taxon>
        <taxon>Chelicerata</taxon>
        <taxon>Arachnida</taxon>
        <taxon>Araneae</taxon>
        <taxon>Araneomorphae</taxon>
        <taxon>Entelegynae</taxon>
        <taxon>Araneoidea</taxon>
        <taxon>Araneidae</taxon>
        <taxon>Caerostris</taxon>
    </lineage>
</organism>
<sequence length="73" mass="8149">MIVGHKLQIADRHHPLVAISIRALTAPNKKSLTTTTNCKSKNRAEIPTTDYKTGEKTKRESTGHMIPKSLLLR</sequence>
<dbReference type="AlphaFoldDB" id="A0AAV4RES8"/>
<gene>
    <name evidence="2" type="ORF">CDAR_113851</name>
</gene>
<evidence type="ECO:0000313" key="3">
    <source>
        <dbReference type="Proteomes" id="UP001054837"/>
    </source>
</evidence>
<comment type="caution">
    <text evidence="2">The sequence shown here is derived from an EMBL/GenBank/DDBJ whole genome shotgun (WGS) entry which is preliminary data.</text>
</comment>
<reference evidence="2 3" key="1">
    <citation type="submission" date="2021-06" db="EMBL/GenBank/DDBJ databases">
        <title>Caerostris darwini draft genome.</title>
        <authorList>
            <person name="Kono N."/>
            <person name="Arakawa K."/>
        </authorList>
    </citation>
    <scope>NUCLEOTIDE SEQUENCE [LARGE SCALE GENOMIC DNA]</scope>
</reference>
<feature type="compositionally biased region" description="Basic and acidic residues" evidence="1">
    <location>
        <begin position="52"/>
        <end position="62"/>
    </location>
</feature>
<feature type="region of interest" description="Disordered" evidence="1">
    <location>
        <begin position="30"/>
        <end position="73"/>
    </location>
</feature>
<feature type="compositionally biased region" description="Polar residues" evidence="1">
    <location>
        <begin position="30"/>
        <end position="39"/>
    </location>
</feature>
<dbReference type="Proteomes" id="UP001054837">
    <property type="component" value="Unassembled WGS sequence"/>
</dbReference>
<keyword evidence="3" id="KW-1185">Reference proteome</keyword>
<proteinExistence type="predicted"/>
<name>A0AAV4RES8_9ARAC</name>
<evidence type="ECO:0000256" key="1">
    <source>
        <dbReference type="SAM" id="MobiDB-lite"/>
    </source>
</evidence>
<protein>
    <submittedName>
        <fullName evidence="2">Uncharacterized protein</fullName>
    </submittedName>
</protein>
<accession>A0AAV4RES8</accession>
<dbReference type="EMBL" id="BPLQ01006112">
    <property type="protein sequence ID" value="GIY20175.1"/>
    <property type="molecule type" value="Genomic_DNA"/>
</dbReference>
<evidence type="ECO:0000313" key="2">
    <source>
        <dbReference type="EMBL" id="GIY20175.1"/>
    </source>
</evidence>